<name>A0A432ZHN0_9GAMM</name>
<dbReference type="PANTHER" id="PTHR43135">
    <property type="entry name" value="ALPHA-D-RIBOSE 1-METHYLPHOSPHONATE 5-TRIPHOSPHATE DIPHOSPHATASE"/>
    <property type="match status" value="1"/>
</dbReference>
<evidence type="ECO:0000313" key="4">
    <source>
        <dbReference type="Proteomes" id="UP000287908"/>
    </source>
</evidence>
<organism evidence="3 4">
    <name type="scientific">Idiomarina seosinensis</name>
    <dbReference type="NCBI Taxonomy" id="281739"/>
    <lineage>
        <taxon>Bacteria</taxon>
        <taxon>Pseudomonadati</taxon>
        <taxon>Pseudomonadota</taxon>
        <taxon>Gammaproteobacteria</taxon>
        <taxon>Alteromonadales</taxon>
        <taxon>Idiomarinaceae</taxon>
        <taxon>Idiomarina</taxon>
    </lineage>
</organism>
<dbReference type="OrthoDB" id="9782972at2"/>
<feature type="chain" id="PRO_5019220862" evidence="1">
    <location>
        <begin position="23"/>
        <end position="463"/>
    </location>
</feature>
<proteinExistence type="predicted"/>
<comment type="caution">
    <text evidence="3">The sequence shown here is derived from an EMBL/GenBank/DDBJ whole genome shotgun (WGS) entry which is preliminary data.</text>
</comment>
<evidence type="ECO:0000259" key="2">
    <source>
        <dbReference type="Pfam" id="PF01979"/>
    </source>
</evidence>
<dbReference type="AlphaFoldDB" id="A0A432ZHN0"/>
<accession>A0A432ZHN0</accession>
<sequence length="463" mass="51447">MRKFLSSTVTVALLTVFSHSAAAERLALVGGRLIDGTAQPPVKDSVILVNDGVIEKVGTVGQLDVPDNYRVISTEGHDVLPGLWENHAHIQLTGHADYPHWQENYADRFVDEVMPAALVQLLLAGVTSVRDLGAPLDDTVAIKDKLAAGEIPGPNLYTSGPFLQWEVDEWQSSYRWSVKTEQQAIDKVNQLADAGMEIIKLIDQDDMPRNVMEAIVTQAHERGLKVVAHAHKPDEIRVGVEVGVDNFEHTGLTTAPGYPDDVLATLKERTATGIFDGLLFWTPTVEGLWSYEETVENSEHLDSTCWHRGLKDDTVADIQQSIEKPGHLSYSQLVPLRKPTLYNKIQQLKETGVVMLVGTDVGIPMKFHCQTTWHEMAVWVNDLDFEPMETIRAATYWPAVMMGVQDKYGSVTPGKTADIIAVKGDVLEYINLLQHVDFVMKKGVVYKQDGQVNEEILPEPLRM</sequence>
<dbReference type="InterPro" id="IPR006680">
    <property type="entry name" value="Amidohydro-rel"/>
</dbReference>
<reference evidence="3 4" key="1">
    <citation type="journal article" date="2011" name="Front. Microbiol.">
        <title>Genomic signatures of strain selection and enhancement in Bacillus atrophaeus var. globigii, a historical biowarfare simulant.</title>
        <authorList>
            <person name="Gibbons H.S."/>
            <person name="Broomall S.M."/>
            <person name="McNew L.A."/>
            <person name="Daligault H."/>
            <person name="Chapman C."/>
            <person name="Bruce D."/>
            <person name="Karavis M."/>
            <person name="Krepps M."/>
            <person name="McGregor P.A."/>
            <person name="Hong C."/>
            <person name="Park K.H."/>
            <person name="Akmal A."/>
            <person name="Feldman A."/>
            <person name="Lin J.S."/>
            <person name="Chang W.E."/>
            <person name="Higgs B.W."/>
            <person name="Demirev P."/>
            <person name="Lindquist J."/>
            <person name="Liem A."/>
            <person name="Fochler E."/>
            <person name="Read T.D."/>
            <person name="Tapia R."/>
            <person name="Johnson S."/>
            <person name="Bishop-Lilly K.A."/>
            <person name="Detter C."/>
            <person name="Han C."/>
            <person name="Sozhamannan S."/>
            <person name="Rosenzweig C.N."/>
            <person name="Skowronski E.W."/>
        </authorList>
    </citation>
    <scope>NUCLEOTIDE SEQUENCE [LARGE SCALE GENOMIC DNA]</scope>
    <source>
        <strain evidence="3 4">CL-SP19</strain>
    </source>
</reference>
<dbReference type="GO" id="GO:0016810">
    <property type="term" value="F:hydrolase activity, acting on carbon-nitrogen (but not peptide) bonds"/>
    <property type="evidence" value="ECO:0007669"/>
    <property type="project" value="InterPro"/>
</dbReference>
<keyword evidence="1" id="KW-0732">Signal</keyword>
<dbReference type="InterPro" id="IPR011059">
    <property type="entry name" value="Metal-dep_hydrolase_composite"/>
</dbReference>
<evidence type="ECO:0000256" key="1">
    <source>
        <dbReference type="SAM" id="SignalP"/>
    </source>
</evidence>
<keyword evidence="4" id="KW-1185">Reference proteome</keyword>
<protein>
    <submittedName>
        <fullName evidence="3">Xaa-Pro dipeptidase</fullName>
    </submittedName>
</protein>
<dbReference type="RefSeq" id="WP_126783806.1">
    <property type="nucleotide sequence ID" value="NZ_PIQF01000001.1"/>
</dbReference>
<gene>
    <name evidence="3" type="ORF">CWI81_03390</name>
</gene>
<feature type="domain" description="Amidohydrolase-related" evidence="2">
    <location>
        <begin position="79"/>
        <end position="444"/>
    </location>
</feature>
<dbReference type="Proteomes" id="UP000287908">
    <property type="component" value="Unassembled WGS sequence"/>
</dbReference>
<feature type="signal peptide" evidence="1">
    <location>
        <begin position="1"/>
        <end position="22"/>
    </location>
</feature>
<dbReference type="SUPFAM" id="SSF51556">
    <property type="entry name" value="Metallo-dependent hydrolases"/>
    <property type="match status" value="1"/>
</dbReference>
<dbReference type="InterPro" id="IPR032466">
    <property type="entry name" value="Metal_Hydrolase"/>
</dbReference>
<dbReference type="Gene3D" id="3.20.20.140">
    <property type="entry name" value="Metal-dependent hydrolases"/>
    <property type="match status" value="1"/>
</dbReference>
<dbReference type="SUPFAM" id="SSF51338">
    <property type="entry name" value="Composite domain of metallo-dependent hydrolases"/>
    <property type="match status" value="1"/>
</dbReference>
<dbReference type="Gene3D" id="2.30.40.10">
    <property type="entry name" value="Urease, subunit C, domain 1"/>
    <property type="match status" value="1"/>
</dbReference>
<evidence type="ECO:0000313" key="3">
    <source>
        <dbReference type="EMBL" id="RUO77535.1"/>
    </source>
</evidence>
<dbReference type="InterPro" id="IPR051781">
    <property type="entry name" value="Metallo-dep_Hydrolase"/>
</dbReference>
<dbReference type="PANTHER" id="PTHR43135:SF3">
    <property type="entry name" value="ALPHA-D-RIBOSE 1-METHYLPHOSPHONATE 5-TRIPHOSPHATE DIPHOSPHATASE"/>
    <property type="match status" value="1"/>
</dbReference>
<dbReference type="Pfam" id="PF01979">
    <property type="entry name" value="Amidohydro_1"/>
    <property type="match status" value="1"/>
</dbReference>
<dbReference type="EMBL" id="PIQF01000001">
    <property type="protein sequence ID" value="RUO77535.1"/>
    <property type="molecule type" value="Genomic_DNA"/>
</dbReference>